<name>A0A6A5YXI3_9PLEO</name>
<dbReference type="PROSITE" id="PS50157">
    <property type="entry name" value="ZINC_FINGER_C2H2_2"/>
    <property type="match status" value="2"/>
</dbReference>
<dbReference type="CDD" id="cd00067">
    <property type="entry name" value="GAL4"/>
    <property type="match status" value="1"/>
</dbReference>
<evidence type="ECO:0000256" key="6">
    <source>
        <dbReference type="ARBA" id="ARBA00023242"/>
    </source>
</evidence>
<comment type="subcellular location">
    <subcellularLocation>
        <location evidence="1">Nucleus</location>
    </subcellularLocation>
</comment>
<dbReference type="GO" id="GO:0006351">
    <property type="term" value="P:DNA-templated transcription"/>
    <property type="evidence" value="ECO:0007669"/>
    <property type="project" value="InterPro"/>
</dbReference>
<dbReference type="InterPro" id="IPR036236">
    <property type="entry name" value="Znf_C2H2_sf"/>
</dbReference>
<feature type="domain" description="C2H2-type" evidence="9">
    <location>
        <begin position="39"/>
        <end position="71"/>
    </location>
</feature>
<dbReference type="PROSITE" id="PS50048">
    <property type="entry name" value="ZN2_CY6_FUNGAL_2"/>
    <property type="match status" value="1"/>
</dbReference>
<evidence type="ECO:0000256" key="7">
    <source>
        <dbReference type="PROSITE-ProRule" id="PRU00042"/>
    </source>
</evidence>
<evidence type="ECO:0000256" key="3">
    <source>
        <dbReference type="ARBA" id="ARBA00022737"/>
    </source>
</evidence>
<dbReference type="GO" id="GO:0000785">
    <property type="term" value="C:chromatin"/>
    <property type="evidence" value="ECO:0007669"/>
    <property type="project" value="TreeGrafter"/>
</dbReference>
<evidence type="ECO:0000256" key="1">
    <source>
        <dbReference type="ARBA" id="ARBA00004123"/>
    </source>
</evidence>
<feature type="domain" description="C2H2-type" evidence="9">
    <location>
        <begin position="11"/>
        <end position="38"/>
    </location>
</feature>
<dbReference type="SUPFAM" id="SSF57667">
    <property type="entry name" value="beta-beta-alpha zinc fingers"/>
    <property type="match status" value="1"/>
</dbReference>
<protein>
    <recommendedName>
        <fullName evidence="12">C2H2-type domain-containing protein</fullName>
    </recommendedName>
</protein>
<keyword evidence="3" id="KW-0677">Repeat</keyword>
<evidence type="ECO:0000256" key="4">
    <source>
        <dbReference type="ARBA" id="ARBA00022771"/>
    </source>
</evidence>
<keyword evidence="4 7" id="KW-0863">Zinc-finger</keyword>
<evidence type="ECO:0000313" key="11">
    <source>
        <dbReference type="Proteomes" id="UP000799770"/>
    </source>
</evidence>
<dbReference type="Gene3D" id="3.30.160.60">
    <property type="entry name" value="Classic Zinc Finger"/>
    <property type="match status" value="1"/>
</dbReference>
<reference evidence="10" key="1">
    <citation type="journal article" date="2020" name="Stud. Mycol.">
        <title>101 Dothideomycetes genomes: a test case for predicting lifestyles and emergence of pathogens.</title>
        <authorList>
            <person name="Haridas S."/>
            <person name="Albert R."/>
            <person name="Binder M."/>
            <person name="Bloem J."/>
            <person name="Labutti K."/>
            <person name="Salamov A."/>
            <person name="Andreopoulos B."/>
            <person name="Baker S."/>
            <person name="Barry K."/>
            <person name="Bills G."/>
            <person name="Bluhm B."/>
            <person name="Cannon C."/>
            <person name="Castanera R."/>
            <person name="Culley D."/>
            <person name="Daum C."/>
            <person name="Ezra D."/>
            <person name="Gonzalez J."/>
            <person name="Henrissat B."/>
            <person name="Kuo A."/>
            <person name="Liang C."/>
            <person name="Lipzen A."/>
            <person name="Lutzoni F."/>
            <person name="Magnuson J."/>
            <person name="Mondo S."/>
            <person name="Nolan M."/>
            <person name="Ohm R."/>
            <person name="Pangilinan J."/>
            <person name="Park H.-J."/>
            <person name="Ramirez L."/>
            <person name="Alfaro M."/>
            <person name="Sun H."/>
            <person name="Tritt A."/>
            <person name="Yoshinaga Y."/>
            <person name="Zwiers L.-H."/>
            <person name="Turgeon B."/>
            <person name="Goodwin S."/>
            <person name="Spatafora J."/>
            <person name="Crous P."/>
            <person name="Grigoriev I."/>
        </authorList>
    </citation>
    <scope>NUCLEOTIDE SEQUENCE</scope>
    <source>
        <strain evidence="10">CBS 627.86</strain>
    </source>
</reference>
<organism evidence="10 11">
    <name type="scientific">Lophiotrema nucula</name>
    <dbReference type="NCBI Taxonomy" id="690887"/>
    <lineage>
        <taxon>Eukaryota</taxon>
        <taxon>Fungi</taxon>
        <taxon>Dikarya</taxon>
        <taxon>Ascomycota</taxon>
        <taxon>Pezizomycotina</taxon>
        <taxon>Dothideomycetes</taxon>
        <taxon>Pleosporomycetidae</taxon>
        <taxon>Pleosporales</taxon>
        <taxon>Lophiotremataceae</taxon>
        <taxon>Lophiotrema</taxon>
    </lineage>
</organism>
<feature type="domain" description="Zn(2)-C6 fungal-type" evidence="8">
    <location>
        <begin position="85"/>
        <end position="114"/>
    </location>
</feature>
<accession>A0A6A5YXI3</accession>
<dbReference type="GO" id="GO:0005634">
    <property type="term" value="C:nucleus"/>
    <property type="evidence" value="ECO:0007669"/>
    <property type="project" value="UniProtKB-SubCell"/>
</dbReference>
<dbReference type="PANTHER" id="PTHR40626:SF3">
    <property type="entry name" value="TRANSCRIPTION FACTOR WITH C2H2 AND ZN(2)-CYS(6) DNA BINDING DOMAIN (EUROFUNG)-RELATED"/>
    <property type="match status" value="1"/>
</dbReference>
<dbReference type="Pfam" id="PF04082">
    <property type="entry name" value="Fungal_trans"/>
    <property type="match status" value="1"/>
</dbReference>
<evidence type="ECO:0000313" key="10">
    <source>
        <dbReference type="EMBL" id="KAF2111889.1"/>
    </source>
</evidence>
<dbReference type="GO" id="GO:0000978">
    <property type="term" value="F:RNA polymerase II cis-regulatory region sequence-specific DNA binding"/>
    <property type="evidence" value="ECO:0007669"/>
    <property type="project" value="InterPro"/>
</dbReference>
<dbReference type="InterPro" id="IPR051059">
    <property type="entry name" value="VerF-like"/>
</dbReference>
<dbReference type="OrthoDB" id="654211at2759"/>
<keyword evidence="11" id="KW-1185">Reference proteome</keyword>
<evidence type="ECO:0000259" key="8">
    <source>
        <dbReference type="PROSITE" id="PS50048"/>
    </source>
</evidence>
<dbReference type="InterPro" id="IPR001138">
    <property type="entry name" value="Zn2Cys6_DnaBD"/>
</dbReference>
<dbReference type="InterPro" id="IPR036864">
    <property type="entry name" value="Zn2-C6_fun-type_DNA-bd_sf"/>
</dbReference>
<evidence type="ECO:0000256" key="5">
    <source>
        <dbReference type="ARBA" id="ARBA00022833"/>
    </source>
</evidence>
<dbReference type="Gene3D" id="4.10.240.10">
    <property type="entry name" value="Zn(2)-C6 fungal-type DNA-binding domain"/>
    <property type="match status" value="1"/>
</dbReference>
<dbReference type="PANTHER" id="PTHR40626">
    <property type="entry name" value="MIP31509P"/>
    <property type="match status" value="1"/>
</dbReference>
<dbReference type="InterPro" id="IPR007219">
    <property type="entry name" value="XnlR_reg_dom"/>
</dbReference>
<dbReference type="SMART" id="SM00355">
    <property type="entry name" value="ZnF_C2H2"/>
    <property type="match status" value="2"/>
</dbReference>
<gene>
    <name evidence="10" type="ORF">BDV96DRAFT_179870</name>
</gene>
<dbReference type="GO" id="GO:0000981">
    <property type="term" value="F:DNA-binding transcription factor activity, RNA polymerase II-specific"/>
    <property type="evidence" value="ECO:0007669"/>
    <property type="project" value="InterPro"/>
</dbReference>
<keyword evidence="6" id="KW-0539">Nucleus</keyword>
<keyword evidence="5" id="KW-0862">Zinc</keyword>
<dbReference type="SUPFAM" id="SSF57701">
    <property type="entry name" value="Zn2/Cys6 DNA-binding domain"/>
    <property type="match status" value="1"/>
</dbReference>
<dbReference type="InterPro" id="IPR013087">
    <property type="entry name" value="Znf_C2H2_type"/>
</dbReference>
<dbReference type="Pfam" id="PF00172">
    <property type="entry name" value="Zn_clus"/>
    <property type="match status" value="1"/>
</dbReference>
<evidence type="ECO:0000259" key="9">
    <source>
        <dbReference type="PROSITE" id="PS50157"/>
    </source>
</evidence>
<keyword evidence="2" id="KW-0479">Metal-binding</keyword>
<proteinExistence type="predicted"/>
<sequence length="676" mass="77117">MMRITASKRRHVCLSCSASFSRREHLQRHQLQHTSMTPFGCTFCTRHFGRRDILVRHLRSCKERLESGQDVPKLYQQRRGAKKRACDTCTRLKRACSGRFPCSVCTTRNRQCSLGVDYPIEDALDSSEGSSQSIGPLIEDTTADTQYSVAQKDLQVVLSQLPTRLFPIHCFPACPSSALWPQKLKFFERFFHGAGLVTCFDCSDSQRHLLSEWSNALDLSSNLRLPPQVDEFSLPMGSLFDETLNFDFSFPTTYTPTDPLTSFNDHLGLKSREIVLSIKDVANRATSAISGISWTPLLEDACYGFFSTYNLHKYLTAFRIIWQPNWPVFHRATFNAAATSAPLVAGMAIIGACCAPEDGQREAAAQWFDIVEEWIFNHEDLRNKTSEQGEYHVLLQTRLDALRAAYCVVLYQSWEGHHDSKLRARQVLHPELVTVCRDLKASRASHGDLNDYIGAGATWANWKQFILKEELIRTITYVFLLDSAYATFFNMPPRLTLHELQMDFTCPGAVFEGNDPETWFTALQTWASATVGEKRPLINEATIMLCQGTLPLESQQLFMRMSTLNYFTIMHAFQYLIFNLQYGISTQVQSSQLQQALLSFRHLWFARLSAPAHSSQSISDMARDSGFFRHIYEYWILACIVLRSGKIRRTCRVNESIEKLLNECDPSDMARIFEIS</sequence>
<dbReference type="Proteomes" id="UP000799770">
    <property type="component" value="Unassembled WGS sequence"/>
</dbReference>
<dbReference type="GO" id="GO:0008270">
    <property type="term" value="F:zinc ion binding"/>
    <property type="evidence" value="ECO:0007669"/>
    <property type="project" value="UniProtKB-KW"/>
</dbReference>
<dbReference type="AlphaFoldDB" id="A0A6A5YXI3"/>
<dbReference type="PROSITE" id="PS00028">
    <property type="entry name" value="ZINC_FINGER_C2H2_1"/>
    <property type="match status" value="1"/>
</dbReference>
<evidence type="ECO:0008006" key="12">
    <source>
        <dbReference type="Google" id="ProtNLM"/>
    </source>
</evidence>
<dbReference type="EMBL" id="ML977333">
    <property type="protein sequence ID" value="KAF2111889.1"/>
    <property type="molecule type" value="Genomic_DNA"/>
</dbReference>
<evidence type="ECO:0000256" key="2">
    <source>
        <dbReference type="ARBA" id="ARBA00022723"/>
    </source>
</evidence>